<reference evidence="3" key="1">
    <citation type="submission" date="2023-03" db="EMBL/GenBank/DDBJ databases">
        <title>Complete genome of Cladonia borealis.</title>
        <authorList>
            <person name="Park H."/>
        </authorList>
    </citation>
    <scope>NUCLEOTIDE SEQUENCE</scope>
    <source>
        <strain evidence="3">ANT050790</strain>
    </source>
</reference>
<evidence type="ECO:0000256" key="1">
    <source>
        <dbReference type="SAM" id="Coils"/>
    </source>
</evidence>
<dbReference type="Gene3D" id="3.40.50.300">
    <property type="entry name" value="P-loop containing nucleotide triphosphate hydrolases"/>
    <property type="match status" value="1"/>
</dbReference>
<sequence length="373" mass="42462">MASSLVAFMGLTGTGKSSLINLLLGEHKAKVGHDIQSETCEVASYSLWYLGKETVLIDTPGFDDTNKSDSEVLRILYTWLKTNYTCGRKLNAIFYLHNITDKRMRGSSLNNLYAFKRLCGDDFFSSVLLGTTFWRAVKPLDNEGAIARESELKTTDDFWKKMISGGATACRIPDTRTEALKILMQMAGNGPRVLQIQSEAVDQGRSFEATSAHQTFTEELTAARTQHITEIDRLAADATRAREIRDREAAHAAELFRQRQETERCELERQEKAQTEAAEAHRLRMIALREEHERAEAREKELDQAMQKLKIESTRKEKSAQFKRRIDAQLYLLQNSNTSPELFRPMVTAYNLSCDNCMETIGVATYYREFFPP</sequence>
<keyword evidence="4" id="KW-1185">Reference proteome</keyword>
<dbReference type="InterPro" id="IPR027417">
    <property type="entry name" value="P-loop_NTPase"/>
</dbReference>
<gene>
    <name evidence="3" type="ORF">JMJ35_007487</name>
</gene>
<evidence type="ECO:0000313" key="4">
    <source>
        <dbReference type="Proteomes" id="UP001166286"/>
    </source>
</evidence>
<feature type="coiled-coil region" evidence="1">
    <location>
        <begin position="278"/>
        <end position="312"/>
    </location>
</feature>
<evidence type="ECO:0000259" key="2">
    <source>
        <dbReference type="Pfam" id="PF01926"/>
    </source>
</evidence>
<dbReference type="GO" id="GO:0005525">
    <property type="term" value="F:GTP binding"/>
    <property type="evidence" value="ECO:0007669"/>
    <property type="project" value="InterPro"/>
</dbReference>
<dbReference type="AlphaFoldDB" id="A0AA39QVU3"/>
<name>A0AA39QVU3_9LECA</name>
<evidence type="ECO:0000313" key="3">
    <source>
        <dbReference type="EMBL" id="KAK0510093.1"/>
    </source>
</evidence>
<comment type="caution">
    <text evidence="3">The sequence shown here is derived from an EMBL/GenBank/DDBJ whole genome shotgun (WGS) entry which is preliminary data.</text>
</comment>
<dbReference type="InterPro" id="IPR006073">
    <property type="entry name" value="GTP-bd"/>
</dbReference>
<organism evidence="3 4">
    <name type="scientific">Cladonia borealis</name>
    <dbReference type="NCBI Taxonomy" id="184061"/>
    <lineage>
        <taxon>Eukaryota</taxon>
        <taxon>Fungi</taxon>
        <taxon>Dikarya</taxon>
        <taxon>Ascomycota</taxon>
        <taxon>Pezizomycotina</taxon>
        <taxon>Lecanoromycetes</taxon>
        <taxon>OSLEUM clade</taxon>
        <taxon>Lecanoromycetidae</taxon>
        <taxon>Lecanorales</taxon>
        <taxon>Lecanorineae</taxon>
        <taxon>Cladoniaceae</taxon>
        <taxon>Cladonia</taxon>
    </lineage>
</organism>
<keyword evidence="1" id="KW-0175">Coiled coil</keyword>
<protein>
    <recommendedName>
        <fullName evidence="2">G domain-containing protein</fullName>
    </recommendedName>
</protein>
<dbReference type="CDD" id="cd00882">
    <property type="entry name" value="Ras_like_GTPase"/>
    <property type="match status" value="1"/>
</dbReference>
<feature type="domain" description="G" evidence="2">
    <location>
        <begin position="6"/>
        <end position="67"/>
    </location>
</feature>
<proteinExistence type="predicted"/>
<dbReference type="EMBL" id="JAFEKC020000017">
    <property type="protein sequence ID" value="KAK0510093.1"/>
    <property type="molecule type" value="Genomic_DNA"/>
</dbReference>
<accession>A0AA39QVU3</accession>
<dbReference type="SUPFAM" id="SSF52540">
    <property type="entry name" value="P-loop containing nucleoside triphosphate hydrolases"/>
    <property type="match status" value="1"/>
</dbReference>
<dbReference type="Proteomes" id="UP001166286">
    <property type="component" value="Unassembled WGS sequence"/>
</dbReference>
<dbReference type="Pfam" id="PF01926">
    <property type="entry name" value="MMR_HSR1"/>
    <property type="match status" value="1"/>
</dbReference>